<keyword evidence="11 18" id="KW-0560">Oxidoreductase</keyword>
<reference evidence="21" key="1">
    <citation type="submission" date="2016-10" db="EMBL/GenBank/DDBJ databases">
        <authorList>
            <person name="Varghese N."/>
            <person name="Submissions S."/>
        </authorList>
    </citation>
    <scope>NUCLEOTIDE SEQUENCE [LARGE SCALE GENOMIC DNA]</scope>
    <source>
        <strain evidence="21">DSM 18579</strain>
    </source>
</reference>
<keyword evidence="4 18" id="KW-1003">Cell membrane</keyword>
<dbReference type="PROSITE" id="PS00194">
    <property type="entry name" value="THIOREDOXIN_1"/>
    <property type="match status" value="1"/>
</dbReference>
<keyword evidence="21" id="KW-1185">Reference proteome</keyword>
<evidence type="ECO:0000256" key="2">
    <source>
        <dbReference type="ARBA" id="ARBA00007241"/>
    </source>
</evidence>
<evidence type="ECO:0000256" key="13">
    <source>
        <dbReference type="ARBA" id="ARBA00023136"/>
    </source>
</evidence>
<dbReference type="InterPro" id="IPR003834">
    <property type="entry name" value="Cyt_c_assmbl_TM_dom"/>
</dbReference>
<dbReference type="AlphaFoldDB" id="A0A1I0E9L1"/>
<keyword evidence="14 18" id="KW-1015">Disulfide bond</keyword>
<evidence type="ECO:0000256" key="14">
    <source>
        <dbReference type="ARBA" id="ARBA00023157"/>
    </source>
</evidence>
<dbReference type="RefSeq" id="WP_093321212.1">
    <property type="nucleotide sequence ID" value="NZ_FOHV01000024.1"/>
</dbReference>
<evidence type="ECO:0000256" key="12">
    <source>
        <dbReference type="ARBA" id="ARBA00023027"/>
    </source>
</evidence>
<evidence type="ECO:0000313" key="21">
    <source>
        <dbReference type="Proteomes" id="UP000242642"/>
    </source>
</evidence>
<dbReference type="Pfam" id="PF02683">
    <property type="entry name" value="DsbD_TM"/>
    <property type="match status" value="1"/>
</dbReference>
<dbReference type="Pfam" id="PF11412">
    <property type="entry name" value="DsbD_N"/>
    <property type="match status" value="1"/>
</dbReference>
<name>A0A1I0E9L1_9GAMM</name>
<dbReference type="NCBIfam" id="NF001419">
    <property type="entry name" value="PRK00293.1"/>
    <property type="match status" value="1"/>
</dbReference>
<dbReference type="EC" id="1.8.1.8" evidence="18"/>
<dbReference type="EMBL" id="FOHV01000024">
    <property type="protein sequence ID" value="SET41852.1"/>
    <property type="molecule type" value="Genomic_DNA"/>
</dbReference>
<feature type="transmembrane region" description="Helical" evidence="18">
    <location>
        <begin position="373"/>
        <end position="392"/>
    </location>
</feature>
<dbReference type="CDD" id="cd02953">
    <property type="entry name" value="DsbDgamma"/>
    <property type="match status" value="1"/>
</dbReference>
<comment type="catalytic activity">
    <reaction evidence="16 18">
        <text>[protein]-dithiol + NAD(+) = [protein]-disulfide + NADH + H(+)</text>
        <dbReference type="Rhea" id="RHEA:18749"/>
        <dbReference type="Rhea" id="RHEA-COMP:10593"/>
        <dbReference type="Rhea" id="RHEA-COMP:10594"/>
        <dbReference type="ChEBI" id="CHEBI:15378"/>
        <dbReference type="ChEBI" id="CHEBI:29950"/>
        <dbReference type="ChEBI" id="CHEBI:50058"/>
        <dbReference type="ChEBI" id="CHEBI:57540"/>
        <dbReference type="ChEBI" id="CHEBI:57945"/>
        <dbReference type="EC" id="1.8.1.8"/>
    </reaction>
</comment>
<dbReference type="STRING" id="1123402.SAMN02583745_02303"/>
<keyword evidence="5 18" id="KW-0997">Cell inner membrane</keyword>
<dbReference type="InterPro" id="IPR017937">
    <property type="entry name" value="Thioredoxin_CS"/>
</dbReference>
<comment type="subcellular location">
    <subcellularLocation>
        <location evidence="1 18">Cell inner membrane</location>
        <topology evidence="1 18">Multi-pass membrane protein</topology>
    </subcellularLocation>
</comment>
<keyword evidence="12 18" id="KW-0520">NAD</keyword>
<gene>
    <name evidence="18" type="primary">dsbD</name>
    <name evidence="20" type="ORF">SAMN02583745_02303</name>
</gene>
<evidence type="ECO:0000256" key="7">
    <source>
        <dbReference type="ARBA" id="ARBA00022729"/>
    </source>
</evidence>
<feature type="disulfide bond" description="Redox-active" evidence="18">
    <location>
        <begin position="147"/>
        <end position="153"/>
    </location>
</feature>
<dbReference type="Gene3D" id="2.60.40.1250">
    <property type="entry name" value="Thiol:disulfide interchange protein DsbD, N-terminal domain"/>
    <property type="match status" value="1"/>
</dbReference>
<evidence type="ECO:0000256" key="18">
    <source>
        <dbReference type="HAMAP-Rule" id="MF_00399"/>
    </source>
</evidence>
<keyword evidence="9 18" id="KW-0249">Electron transport</keyword>
<feature type="transmembrane region" description="Helical" evidence="18">
    <location>
        <begin position="330"/>
        <end position="361"/>
    </location>
</feature>
<feature type="transmembrane region" description="Helical" evidence="18">
    <location>
        <begin position="211"/>
        <end position="238"/>
    </location>
</feature>
<dbReference type="GO" id="GO:0017004">
    <property type="term" value="P:cytochrome complex assembly"/>
    <property type="evidence" value="ECO:0007669"/>
    <property type="project" value="UniProtKB-UniRule"/>
</dbReference>
<dbReference type="OrthoDB" id="9811036at2"/>
<evidence type="ECO:0000256" key="1">
    <source>
        <dbReference type="ARBA" id="ARBA00004429"/>
    </source>
</evidence>
<evidence type="ECO:0000256" key="10">
    <source>
        <dbReference type="ARBA" id="ARBA00022989"/>
    </source>
</evidence>
<feature type="transmembrane region" description="Helical" evidence="18">
    <location>
        <begin position="404"/>
        <end position="420"/>
    </location>
</feature>
<proteinExistence type="inferred from homology"/>
<dbReference type="Gene3D" id="3.40.30.10">
    <property type="entry name" value="Glutaredoxin"/>
    <property type="match status" value="1"/>
</dbReference>
<keyword evidence="3 18" id="KW-0813">Transport</keyword>
<dbReference type="InterPro" id="IPR022910">
    <property type="entry name" value="Thiol_diS_interchange_DbsD"/>
</dbReference>
<evidence type="ECO:0000256" key="5">
    <source>
        <dbReference type="ARBA" id="ARBA00022519"/>
    </source>
</evidence>
<dbReference type="InterPro" id="IPR012336">
    <property type="entry name" value="Thioredoxin-like_fold"/>
</dbReference>
<evidence type="ECO:0000256" key="8">
    <source>
        <dbReference type="ARBA" id="ARBA00022748"/>
    </source>
</evidence>
<feature type="transmembrane region" description="Helical" evidence="18">
    <location>
        <begin position="432"/>
        <end position="450"/>
    </location>
</feature>
<dbReference type="InterPro" id="IPR013766">
    <property type="entry name" value="Thioredoxin_domain"/>
</dbReference>
<comment type="similarity">
    <text evidence="2 18">Belongs to the thioredoxin family. DsbD subfamily.</text>
</comment>
<keyword evidence="8 18" id="KW-0201">Cytochrome c-type biogenesis</keyword>
<feature type="disulfide bond" description="Redox-active" evidence="18">
    <location>
        <begin position="538"/>
        <end position="541"/>
    </location>
</feature>
<feature type="transmembrane region" description="Helical" evidence="18">
    <location>
        <begin position="457"/>
        <end position="475"/>
    </location>
</feature>
<feature type="disulfide bond" description="Redox-active" evidence="18">
    <location>
        <begin position="226"/>
        <end position="348"/>
    </location>
</feature>
<organism evidence="20 21">
    <name type="scientific">Thorsellia anophelis DSM 18579</name>
    <dbReference type="NCBI Taxonomy" id="1123402"/>
    <lineage>
        <taxon>Bacteria</taxon>
        <taxon>Pseudomonadati</taxon>
        <taxon>Pseudomonadota</taxon>
        <taxon>Gammaproteobacteria</taxon>
        <taxon>Enterobacterales</taxon>
        <taxon>Thorselliaceae</taxon>
        <taxon>Thorsellia</taxon>
    </lineage>
</organism>
<feature type="transmembrane region" description="Helical" evidence="18">
    <location>
        <begin position="287"/>
        <end position="309"/>
    </location>
</feature>
<dbReference type="GO" id="GO:0005886">
    <property type="term" value="C:plasma membrane"/>
    <property type="evidence" value="ECO:0007669"/>
    <property type="project" value="UniProtKB-SubCell"/>
</dbReference>
<accession>A0A1I0E9L1</accession>
<dbReference type="InterPro" id="IPR035671">
    <property type="entry name" value="DsbD_gamma"/>
</dbReference>
<evidence type="ECO:0000256" key="3">
    <source>
        <dbReference type="ARBA" id="ARBA00022448"/>
    </source>
</evidence>
<comment type="catalytic activity">
    <reaction evidence="17 18">
        <text>[protein]-dithiol + NADP(+) = [protein]-disulfide + NADPH + H(+)</text>
        <dbReference type="Rhea" id="RHEA:18753"/>
        <dbReference type="Rhea" id="RHEA-COMP:10593"/>
        <dbReference type="Rhea" id="RHEA-COMP:10594"/>
        <dbReference type="ChEBI" id="CHEBI:15378"/>
        <dbReference type="ChEBI" id="CHEBI:29950"/>
        <dbReference type="ChEBI" id="CHEBI:50058"/>
        <dbReference type="ChEBI" id="CHEBI:57783"/>
        <dbReference type="ChEBI" id="CHEBI:58349"/>
        <dbReference type="EC" id="1.8.1.8"/>
    </reaction>
</comment>
<dbReference type="SUPFAM" id="SSF74863">
    <property type="entry name" value="Thiol:disulfide interchange protein DsbD, N-terminal domain (DsbD-alpha)"/>
    <property type="match status" value="1"/>
</dbReference>
<keyword evidence="6 18" id="KW-0812">Transmembrane</keyword>
<dbReference type="Pfam" id="PF13098">
    <property type="entry name" value="Thioredoxin_2"/>
    <property type="match status" value="1"/>
</dbReference>
<keyword evidence="7" id="KW-0732">Signal</keyword>
<sequence>MLLSQSSLSERIYAYLLHKRIVIACFLSLLIGLLSVSHSVEANLFGNTKGNGQDVLSANQAFVLDFTQKNESLVLTWAISPGYYLYQDKFEIKAKDSRVSDITFPISMSHVDEFFGEVQIYRDQVSLPLTIYETGDNPSLSITFQGCADRGICYPPKKIDIPLKLLDRPLDSASVIGETKTEIDSSLLEESQVDQLQNKISDQAGELSFSVWWAFFLGLGVAFTPCVLPMYPLMVGLIAGRKNSQSTTKIGLLVFSYIQGMALSYTILGVIVALAGIKFQAALQHPILLGSIAILFLILAGSMFGFYQLNMPSSIQTKLVNWSNQQKSGSFIGVFFMGAIAGLLCSPCTTAPLSAILLYIAKSNDIQIGGLALYLYALGMGLPLMGFALFGHKLMPKAGAWMQYVKESFGFIILALPLFLLERFVPAQISELLWALLITAFIAWALFIALQSQKPRARIVQIGLCLILLISAYPLQQVAWQMITQKTGFYLLATPQGNSHQAELKFIDVVTLEQLNEELMTSQETNQMVLLDFYADWCAACKQFEKYTFSDQKVQELLKNTKLIRLDVTENTDANTALLANYDILGLPAILIIDGKGEEKTRINGFLSAQKFISQIKTFYLN</sequence>
<evidence type="ECO:0000256" key="9">
    <source>
        <dbReference type="ARBA" id="ARBA00022982"/>
    </source>
</evidence>
<evidence type="ECO:0000256" key="15">
    <source>
        <dbReference type="ARBA" id="ARBA00023284"/>
    </source>
</evidence>
<dbReference type="SUPFAM" id="SSF52833">
    <property type="entry name" value="Thioredoxin-like"/>
    <property type="match status" value="1"/>
</dbReference>
<keyword evidence="15 18" id="KW-0676">Redox-active center</keyword>
<comment type="function">
    <text evidence="18">Required to facilitate the formation of correct disulfide bonds in some periplasmic proteins and for the assembly of the periplasmic c-type cytochromes. Acts by transferring electrons from cytoplasmic thioredoxin to the periplasm. This transfer involves a cascade of disulfide bond formation and reduction steps.</text>
</comment>
<evidence type="ECO:0000256" key="6">
    <source>
        <dbReference type="ARBA" id="ARBA00022692"/>
    </source>
</evidence>
<dbReference type="InterPro" id="IPR036249">
    <property type="entry name" value="Thioredoxin-like_sf"/>
</dbReference>
<protein>
    <recommendedName>
        <fullName evidence="18">Thiol:disulfide interchange protein DsbD</fullName>
        <ecNumber evidence="18">1.8.1.8</ecNumber>
    </recommendedName>
    <alternativeName>
        <fullName evidence="18">Protein-disulfide reductase</fullName>
        <shortName evidence="18">Disulfide reductase</shortName>
    </alternativeName>
</protein>
<dbReference type="PROSITE" id="PS51352">
    <property type="entry name" value="THIOREDOXIN_2"/>
    <property type="match status" value="1"/>
</dbReference>
<evidence type="ECO:0000256" key="17">
    <source>
        <dbReference type="ARBA" id="ARBA00047804"/>
    </source>
</evidence>
<dbReference type="Proteomes" id="UP000242642">
    <property type="component" value="Unassembled WGS sequence"/>
</dbReference>
<keyword evidence="13 18" id="KW-0472">Membrane</keyword>
<evidence type="ECO:0000256" key="16">
    <source>
        <dbReference type="ARBA" id="ARBA00047388"/>
    </source>
</evidence>
<dbReference type="InterPro" id="IPR036929">
    <property type="entry name" value="DsbDN_sf"/>
</dbReference>
<feature type="domain" description="Thioredoxin" evidence="19">
    <location>
        <begin position="480"/>
        <end position="621"/>
    </location>
</feature>
<dbReference type="GO" id="GO:0009055">
    <property type="term" value="F:electron transfer activity"/>
    <property type="evidence" value="ECO:0007669"/>
    <property type="project" value="UniProtKB-UniRule"/>
</dbReference>
<evidence type="ECO:0000259" key="19">
    <source>
        <dbReference type="PROSITE" id="PS51352"/>
    </source>
</evidence>
<dbReference type="PANTHER" id="PTHR32234:SF0">
    <property type="entry name" value="THIOL:DISULFIDE INTERCHANGE PROTEIN DSBD"/>
    <property type="match status" value="1"/>
</dbReference>
<dbReference type="InterPro" id="IPR028250">
    <property type="entry name" value="DsbDN"/>
</dbReference>
<dbReference type="PANTHER" id="PTHR32234">
    <property type="entry name" value="THIOL:DISULFIDE INTERCHANGE PROTEIN DSBD"/>
    <property type="match status" value="1"/>
</dbReference>
<dbReference type="HAMAP" id="MF_00399">
    <property type="entry name" value="DbsD"/>
    <property type="match status" value="1"/>
</dbReference>
<evidence type="ECO:0000256" key="4">
    <source>
        <dbReference type="ARBA" id="ARBA00022475"/>
    </source>
</evidence>
<dbReference type="GO" id="GO:0045454">
    <property type="term" value="P:cell redox homeostasis"/>
    <property type="evidence" value="ECO:0007669"/>
    <property type="project" value="TreeGrafter"/>
</dbReference>
<feature type="transmembrane region" description="Helical" evidence="18">
    <location>
        <begin position="250"/>
        <end position="275"/>
    </location>
</feature>
<evidence type="ECO:0000256" key="11">
    <source>
        <dbReference type="ARBA" id="ARBA00023002"/>
    </source>
</evidence>
<dbReference type="GO" id="GO:0047134">
    <property type="term" value="F:protein-disulfide reductase [NAD(P)H] activity"/>
    <property type="evidence" value="ECO:0007669"/>
    <property type="project" value="UniProtKB-UniRule"/>
</dbReference>
<keyword evidence="10 18" id="KW-1133">Transmembrane helix</keyword>
<evidence type="ECO:0000313" key="20">
    <source>
        <dbReference type="EMBL" id="SET41852.1"/>
    </source>
</evidence>